<dbReference type="Gene3D" id="1.10.390.10">
    <property type="entry name" value="Neutral Protease Domain 2"/>
    <property type="match status" value="1"/>
</dbReference>
<feature type="domain" description="Peptidase M1 membrane alanine aminopeptidase" evidence="2">
    <location>
        <begin position="883"/>
        <end position="1047"/>
    </location>
</feature>
<keyword evidence="1" id="KW-1133">Transmembrane helix</keyword>
<accession>A0A1M6JGD7</accession>
<feature type="transmembrane region" description="Helical" evidence="1">
    <location>
        <begin position="175"/>
        <end position="194"/>
    </location>
</feature>
<gene>
    <name evidence="3" type="ORF">SAMN04488508_10952</name>
</gene>
<dbReference type="OrthoDB" id="100605at2"/>
<dbReference type="SUPFAM" id="SSF55486">
    <property type="entry name" value="Metalloproteases ('zincins'), catalytic domain"/>
    <property type="match status" value="1"/>
</dbReference>
<dbReference type="Proteomes" id="UP000184432">
    <property type="component" value="Unassembled WGS sequence"/>
</dbReference>
<keyword evidence="1" id="KW-0812">Transmembrane</keyword>
<keyword evidence="1" id="KW-0472">Membrane</keyword>
<feature type="transmembrane region" description="Helical" evidence="1">
    <location>
        <begin position="347"/>
        <end position="369"/>
    </location>
</feature>
<evidence type="ECO:0000256" key="1">
    <source>
        <dbReference type="SAM" id="Phobius"/>
    </source>
</evidence>
<name>A0A1M6JGD7_9FLAO</name>
<keyword evidence="4" id="KW-1185">Reference proteome</keyword>
<feature type="transmembrane region" description="Helical" evidence="1">
    <location>
        <begin position="401"/>
        <end position="425"/>
    </location>
</feature>
<organism evidence="3 4">
    <name type="scientific">Aquimarina spongiae</name>
    <dbReference type="NCBI Taxonomy" id="570521"/>
    <lineage>
        <taxon>Bacteria</taxon>
        <taxon>Pseudomonadati</taxon>
        <taxon>Bacteroidota</taxon>
        <taxon>Flavobacteriia</taxon>
        <taxon>Flavobacteriales</taxon>
        <taxon>Flavobacteriaceae</taxon>
        <taxon>Aquimarina</taxon>
    </lineage>
</organism>
<dbReference type="InterPro" id="IPR014782">
    <property type="entry name" value="Peptidase_M1_dom"/>
</dbReference>
<evidence type="ECO:0000313" key="3">
    <source>
        <dbReference type="EMBL" id="SHJ45751.1"/>
    </source>
</evidence>
<feature type="transmembrane region" description="Helical" evidence="1">
    <location>
        <begin position="466"/>
        <end position="487"/>
    </location>
</feature>
<sequence>MMEIFSFELKYRLKRPATWIYMALGMAIALLVSILQRSATAELVNSPSSIAGITSGLSVISIFFYAAIMGVPIFRDQDHKTAQTYFTFPIPEKSYVLGRFLGSYTIVTLVNLSILFGIILGFGIGAFLDRPDYGTYDGFNFTSYLLPFIFLLQINSLLIGSLFFCLMAFFKKMPIVYLGGICLFILSALSENLLGDIDNQWLSIYLDPFGGEAFSYIKKYWSINELNTLQLPISGKFLLNRMLWLTVGLILFFVTLFRFDYKKFLLSGKKAKKTDNSAYQPSLVGSITQVFTKKTERQNLWSLSKIEFLSIVKDPVFAILLIIGIVIAVFIVYLANETYGTPNLPLTRYISLLVAGGISLLSAVILVLFSGEAVHRTRKNKTFVFYDALPISNTSLYFSKIIALLGVAVILTLANVVVGVIYQTINGYFAYELDMYLIYNFGLVFPGLITTILLAFFIHVMVNNKFLGHFIVIVLYIGLPLLITLGFKSTNPMLIYGGVTPFFLSDLNGFGHYLTGTSWLNLYWILFTAILMLVGLVFWTRGFFSSAKERLSLAKQRFTAKNIMALVGVVIAFISVGGYSYYNLNVLNSMSTGNESEKIQADAEKQYAKYINAAHPQVTDLKTYIDVFPKERRVNAKGDFKIINNFDVTIDTLMLEMQFPGKYAKLNKVIYNGSELTPVVSDTVYRMYFYKLPQSMQPQETAELTLNVSSETKGFANAMETQVLHNGTFFNSDIFPRFHYQQSLLDNGVRKKYDLEKMDYLFAARTDSTGLKKSLFNEDGHYINFETVISTTKDQTALAPGKLVKEWEENDRAYYHYTLESKTLLFFNIVSAEYDVERSSWTAPSGKKVDIEVYHSPKHKHNLEHFIRGAKVALDYCSKNFIEYPNSVLRIVEFPGHTSFAQSFVTTIPYSEDVGFVADFDKAENYNYAFTVTAHEVAHQWWGHMVAPSKTRGANIISETLAEYTSLMAMKKQYGENGIKNFLKYSLDQYLRSRAFSFKPERSLMNVEFGQHIWYQKGSMIMYNLQDLIGETKLNNALKGFLEEYKNFEKGVYPTSENFYQAIYDVAPDSLKYAVDDGFKEIVLYENRVSDAKTKKLDNGSYETTFTVDSKKTYYDDEGKEKKVGEKSNYIEIGLFGEDIVDEQEVPLKNPYYLERKWLQPGENTFTITTKEKPVKAGIDPYNKLIDRNSDDNLKVVSE</sequence>
<dbReference type="InterPro" id="IPR027268">
    <property type="entry name" value="Peptidase_M4/M1_CTD_sf"/>
</dbReference>
<feature type="transmembrane region" description="Helical" evidence="1">
    <location>
        <begin position="437"/>
        <end position="459"/>
    </location>
</feature>
<feature type="transmembrane region" description="Helical" evidence="1">
    <location>
        <begin position="50"/>
        <end position="74"/>
    </location>
</feature>
<dbReference type="STRING" id="570521.SAMN04488508_10952"/>
<feature type="transmembrane region" description="Helical" evidence="1">
    <location>
        <begin position="148"/>
        <end position="170"/>
    </location>
</feature>
<dbReference type="GO" id="GO:0008270">
    <property type="term" value="F:zinc ion binding"/>
    <property type="evidence" value="ECO:0007669"/>
    <property type="project" value="InterPro"/>
</dbReference>
<dbReference type="RefSeq" id="WP_073319746.1">
    <property type="nucleotide sequence ID" value="NZ_FQYP01000009.1"/>
</dbReference>
<feature type="transmembrane region" description="Helical" evidence="1">
    <location>
        <begin position="522"/>
        <end position="542"/>
    </location>
</feature>
<feature type="transmembrane region" description="Helical" evidence="1">
    <location>
        <begin position="315"/>
        <end position="335"/>
    </location>
</feature>
<dbReference type="AlphaFoldDB" id="A0A1M6JGD7"/>
<feature type="transmembrane region" description="Helical" evidence="1">
    <location>
        <begin position="563"/>
        <end position="582"/>
    </location>
</feature>
<feature type="transmembrane region" description="Helical" evidence="1">
    <location>
        <begin position="95"/>
        <end position="128"/>
    </location>
</feature>
<feature type="transmembrane region" description="Helical" evidence="1">
    <location>
        <begin position="242"/>
        <end position="261"/>
    </location>
</feature>
<evidence type="ECO:0000259" key="2">
    <source>
        <dbReference type="Pfam" id="PF01433"/>
    </source>
</evidence>
<reference evidence="4" key="1">
    <citation type="submission" date="2016-11" db="EMBL/GenBank/DDBJ databases">
        <authorList>
            <person name="Varghese N."/>
            <person name="Submissions S."/>
        </authorList>
    </citation>
    <scope>NUCLEOTIDE SEQUENCE [LARGE SCALE GENOMIC DNA]</scope>
    <source>
        <strain evidence="4">DSM 22623</strain>
    </source>
</reference>
<dbReference type="EMBL" id="FQYP01000009">
    <property type="protein sequence ID" value="SHJ45751.1"/>
    <property type="molecule type" value="Genomic_DNA"/>
</dbReference>
<proteinExistence type="predicted"/>
<dbReference type="Pfam" id="PF01433">
    <property type="entry name" value="Peptidase_M1"/>
    <property type="match status" value="1"/>
</dbReference>
<dbReference type="GO" id="GO:0008237">
    <property type="term" value="F:metallopeptidase activity"/>
    <property type="evidence" value="ECO:0007669"/>
    <property type="project" value="InterPro"/>
</dbReference>
<protein>
    <submittedName>
        <fullName evidence="3">Peptidase family M1</fullName>
    </submittedName>
</protein>
<evidence type="ECO:0000313" key="4">
    <source>
        <dbReference type="Proteomes" id="UP000184432"/>
    </source>
</evidence>
<dbReference type="Pfam" id="PF12730">
    <property type="entry name" value="ABC2_membrane_4"/>
    <property type="match status" value="1"/>
</dbReference>